<dbReference type="InterPro" id="IPR011009">
    <property type="entry name" value="Kinase-like_dom_sf"/>
</dbReference>
<dbReference type="Pfam" id="PF03881">
    <property type="entry name" value="Fructosamin_kin"/>
    <property type="match status" value="1"/>
</dbReference>
<dbReference type="GO" id="GO:0102193">
    <property type="term" value="F:protein-ribulosamine 3-kinase activity"/>
    <property type="evidence" value="ECO:0007669"/>
    <property type="project" value="UniProtKB-EC"/>
</dbReference>
<dbReference type="Gene3D" id="3.90.1200.10">
    <property type="match status" value="1"/>
</dbReference>
<protein>
    <recommendedName>
        <fullName evidence="1">protein-ribulosamine 3-kinase</fullName>
        <ecNumber evidence="1">2.7.1.172</ecNumber>
    </recommendedName>
</protein>
<evidence type="ECO:0000313" key="4">
    <source>
        <dbReference type="Proteomes" id="UP000235371"/>
    </source>
</evidence>
<dbReference type="PANTHER" id="PTHR12149:SF8">
    <property type="entry name" value="PROTEIN-RIBULOSAMINE 3-KINASE"/>
    <property type="match status" value="1"/>
</dbReference>
<dbReference type="EC" id="2.7.1.172" evidence="1"/>
<reference evidence="3 4" key="1">
    <citation type="submission" date="2016-04" db="EMBL/GenBank/DDBJ databases">
        <title>A degradative enzymes factory behind the ericoid mycorrhizal symbiosis.</title>
        <authorList>
            <consortium name="DOE Joint Genome Institute"/>
            <person name="Martino E."/>
            <person name="Morin E."/>
            <person name="Grelet G."/>
            <person name="Kuo A."/>
            <person name="Kohler A."/>
            <person name="Daghino S."/>
            <person name="Barry K."/>
            <person name="Choi C."/>
            <person name="Cichocki N."/>
            <person name="Clum A."/>
            <person name="Copeland A."/>
            <person name="Hainaut M."/>
            <person name="Haridas S."/>
            <person name="Labutti K."/>
            <person name="Lindquist E."/>
            <person name="Lipzen A."/>
            <person name="Khouja H.-R."/>
            <person name="Murat C."/>
            <person name="Ohm R."/>
            <person name="Olson A."/>
            <person name="Spatafora J."/>
            <person name="Veneault-Fourrey C."/>
            <person name="Henrissat B."/>
            <person name="Grigoriev I."/>
            <person name="Martin F."/>
            <person name="Perotto S."/>
        </authorList>
    </citation>
    <scope>NUCLEOTIDE SEQUENCE [LARGE SCALE GENOMIC DNA]</scope>
    <source>
        <strain evidence="3 4">E</strain>
    </source>
</reference>
<evidence type="ECO:0000256" key="2">
    <source>
        <dbReference type="ARBA" id="ARBA00048655"/>
    </source>
</evidence>
<dbReference type="PANTHER" id="PTHR12149">
    <property type="entry name" value="FRUCTOSAMINE 3 KINASE-RELATED PROTEIN"/>
    <property type="match status" value="1"/>
</dbReference>
<evidence type="ECO:0000313" key="3">
    <source>
        <dbReference type="EMBL" id="PMD52384.1"/>
    </source>
</evidence>
<name>A0A2J6SNP7_9HELO</name>
<organism evidence="3 4">
    <name type="scientific">Hyaloscypha bicolor E</name>
    <dbReference type="NCBI Taxonomy" id="1095630"/>
    <lineage>
        <taxon>Eukaryota</taxon>
        <taxon>Fungi</taxon>
        <taxon>Dikarya</taxon>
        <taxon>Ascomycota</taxon>
        <taxon>Pezizomycotina</taxon>
        <taxon>Leotiomycetes</taxon>
        <taxon>Helotiales</taxon>
        <taxon>Hyaloscyphaceae</taxon>
        <taxon>Hyaloscypha</taxon>
        <taxon>Hyaloscypha bicolor</taxon>
    </lineage>
</organism>
<dbReference type="GeneID" id="36593389"/>
<dbReference type="InParanoid" id="A0A2J6SNP7"/>
<dbReference type="Proteomes" id="UP000235371">
    <property type="component" value="Unassembled WGS sequence"/>
</dbReference>
<dbReference type="RefSeq" id="XP_024729288.1">
    <property type="nucleotide sequence ID" value="XM_024885312.1"/>
</dbReference>
<keyword evidence="4" id="KW-1185">Reference proteome</keyword>
<evidence type="ECO:0000256" key="1">
    <source>
        <dbReference type="ARBA" id="ARBA00011961"/>
    </source>
</evidence>
<dbReference type="InterPro" id="IPR016477">
    <property type="entry name" value="Fructo-/Ketosamine-3-kinase"/>
</dbReference>
<dbReference type="OrthoDB" id="5772781at2759"/>
<accession>A0A2J6SNP7</accession>
<sequence length="337" mass="38050">MDPDDPTIVTDYVHPHSKNAGQPVEKILPPKVGGEFPVDENIIAALPIPGTKLLTAYHYGSSMWGLTAKLVTELPGGVKRNYMLKIVPSENPGRNMLEGEYESATAMHAVVPSFIPVAHAWGPLKEGPGYFLLSEFREVGQQPPAPGKLTMRLAELHKNSVSPTGKFGFHVTTCHGRLPQLTGWESSWEVMFSKILGRAMDIDQERHGEWVEFNAVRSLLFKFVIPRLLKPLESEGRSIKPCLIHGDLWDENCADDMNTGEPFAFDAGSIYAHNEYEIGYWRPIRHRLSNRTYVRSYKKHFPVSEPEEDWDDRNLLYSMRWNISLSVLVPSSGQRQV</sequence>
<proteinExistence type="predicted"/>
<dbReference type="EMBL" id="KZ613905">
    <property type="protein sequence ID" value="PMD52384.1"/>
    <property type="molecule type" value="Genomic_DNA"/>
</dbReference>
<comment type="catalytic activity">
    <reaction evidence="2">
        <text>N(6)-D-ribulosyl-L-lysyl-[protein] + ATP = N(6)-(3-O-phospho-D-ribulosyl)-L-lysyl-[protein] + ADP + H(+)</text>
        <dbReference type="Rhea" id="RHEA:48432"/>
        <dbReference type="Rhea" id="RHEA-COMP:12103"/>
        <dbReference type="Rhea" id="RHEA-COMP:12104"/>
        <dbReference type="ChEBI" id="CHEBI:15378"/>
        <dbReference type="ChEBI" id="CHEBI:30616"/>
        <dbReference type="ChEBI" id="CHEBI:90418"/>
        <dbReference type="ChEBI" id="CHEBI:90420"/>
        <dbReference type="ChEBI" id="CHEBI:456216"/>
        <dbReference type="EC" id="2.7.1.172"/>
    </reaction>
    <physiologicalReaction direction="left-to-right" evidence="2">
        <dbReference type="Rhea" id="RHEA:48433"/>
    </physiologicalReaction>
</comment>
<dbReference type="AlphaFoldDB" id="A0A2J6SNP7"/>
<gene>
    <name evidence="3" type="ORF">K444DRAFT_647276</name>
</gene>
<dbReference type="SUPFAM" id="SSF56112">
    <property type="entry name" value="Protein kinase-like (PK-like)"/>
    <property type="match status" value="1"/>
</dbReference>